<name>A0A7G9YFW5_9EURY</name>
<comment type="similarity">
    <text evidence="7">Belongs to the adenylate kinase family. AK6 subfamily.</text>
</comment>
<feature type="binding site" evidence="7">
    <location>
        <position position="141"/>
    </location>
    <ligand>
        <name>ATP</name>
        <dbReference type="ChEBI" id="CHEBI:30616"/>
    </ligand>
</feature>
<comment type="catalytic activity">
    <reaction evidence="7">
        <text>AMP + ATP = 2 ADP</text>
        <dbReference type="Rhea" id="RHEA:12973"/>
        <dbReference type="ChEBI" id="CHEBI:30616"/>
        <dbReference type="ChEBI" id="CHEBI:456215"/>
        <dbReference type="ChEBI" id="CHEBI:456216"/>
        <dbReference type="EC" id="2.7.4.3"/>
    </reaction>
</comment>
<comment type="catalytic activity">
    <reaction evidence="7">
        <text>ATP + H2O = ADP + phosphate + H(+)</text>
        <dbReference type="Rhea" id="RHEA:13065"/>
        <dbReference type="ChEBI" id="CHEBI:15377"/>
        <dbReference type="ChEBI" id="CHEBI:15378"/>
        <dbReference type="ChEBI" id="CHEBI:30616"/>
        <dbReference type="ChEBI" id="CHEBI:43474"/>
        <dbReference type="ChEBI" id="CHEBI:456216"/>
    </reaction>
</comment>
<keyword evidence="2 7" id="KW-0698">rRNA processing</keyword>
<dbReference type="InterPro" id="IPR027417">
    <property type="entry name" value="P-loop_NTPase"/>
</dbReference>
<dbReference type="GO" id="GO:0006364">
    <property type="term" value="P:rRNA processing"/>
    <property type="evidence" value="ECO:0007669"/>
    <property type="project" value="UniProtKB-KW"/>
</dbReference>
<dbReference type="AlphaFoldDB" id="A0A7G9YFW5"/>
<comment type="function">
    <text evidence="7">Broad-specificity nucleoside monophosphate (NMP) kinase that catalyzes the reversible transfer of the terminal phosphate group between nucleoside triphosphates and monophosphates. Has also ATPase activity. Involved in the late maturation steps of the 30S ribosomal particles, specifically 16S rRNA maturation. While NMP activity is not required for ribosome maturation, ATPase activity is. Associates transiently with small ribosomal subunit protein uS11. ATP hydrolysis breaks the interaction with uS11. May temporarily remove uS11 from the ribosome to enable a conformational change of the ribosomal RNA that is needed for the final maturation step of the small ribosomal subunit.</text>
</comment>
<dbReference type="GO" id="GO:0005524">
    <property type="term" value="F:ATP binding"/>
    <property type="evidence" value="ECO:0007669"/>
    <property type="project" value="UniProtKB-UniRule"/>
</dbReference>
<evidence type="ECO:0000313" key="8">
    <source>
        <dbReference type="EMBL" id="QNO46899.1"/>
    </source>
</evidence>
<proteinExistence type="inferred from homology"/>
<dbReference type="PANTHER" id="PTHR12595:SF0">
    <property type="entry name" value="ADENYLATE KINASE ISOENZYME 6"/>
    <property type="match status" value="1"/>
</dbReference>
<feature type="binding site" evidence="7">
    <location>
        <position position="103"/>
    </location>
    <ligand>
        <name>ATP</name>
        <dbReference type="ChEBI" id="CHEBI:30616"/>
    </ligand>
</feature>
<dbReference type="InterPro" id="IPR020618">
    <property type="entry name" value="Adenyl_kinase_AK6"/>
</dbReference>
<keyword evidence="4 7" id="KW-0547">Nucleotide-binding</keyword>
<evidence type="ECO:0000256" key="2">
    <source>
        <dbReference type="ARBA" id="ARBA00022552"/>
    </source>
</evidence>
<feature type="binding site" evidence="7">
    <location>
        <position position="13"/>
    </location>
    <ligand>
        <name>ATP</name>
        <dbReference type="ChEBI" id="CHEBI:30616"/>
    </ligand>
</feature>
<feature type="binding site" evidence="7">
    <location>
        <position position="15"/>
    </location>
    <ligand>
        <name>ATP</name>
        <dbReference type="ChEBI" id="CHEBI:30616"/>
    </ligand>
</feature>
<protein>
    <recommendedName>
        <fullName evidence="7">Putative adenylate kinase</fullName>
        <shortName evidence="7">AK</shortName>
        <ecNumber evidence="7">2.7.4.3</ecNumber>
    </recommendedName>
    <alternativeName>
        <fullName evidence="7">ATP-AMP transphosphorylase</fullName>
    </alternativeName>
</protein>
<keyword evidence="3 7" id="KW-0808">Transferase</keyword>
<dbReference type="GO" id="GO:0004017">
    <property type="term" value="F:AMP kinase activity"/>
    <property type="evidence" value="ECO:0007669"/>
    <property type="project" value="UniProtKB-UniRule"/>
</dbReference>
<evidence type="ECO:0000256" key="1">
    <source>
        <dbReference type="ARBA" id="ARBA00022517"/>
    </source>
</evidence>
<comment type="caution">
    <text evidence="7">Lacks conserved residue(s) required for the propagation of feature annotation.</text>
</comment>
<feature type="binding site" evidence="7">
    <location>
        <position position="14"/>
    </location>
    <ligand>
        <name>ATP</name>
        <dbReference type="ChEBI" id="CHEBI:30616"/>
    </ligand>
</feature>
<evidence type="ECO:0000256" key="6">
    <source>
        <dbReference type="ARBA" id="ARBA00022840"/>
    </source>
</evidence>
<evidence type="ECO:0000256" key="7">
    <source>
        <dbReference type="HAMAP-Rule" id="MF_00039"/>
    </source>
</evidence>
<dbReference type="EMBL" id="MT631232">
    <property type="protein sequence ID" value="QNO46899.1"/>
    <property type="molecule type" value="Genomic_DNA"/>
</dbReference>
<keyword evidence="1 7" id="KW-0690">Ribosome biogenesis</keyword>
<sequence>MIIGITGTPGTGKTSASALIGGVLDLNELIKTEGLYLGIDEERDSLIADMDAVYDRVCGIARGGGGDGDGNLVIEGHLSHHVSDSAIVLRLAPDELERRLMARGYSRTKISENALAEAIDVILVEAVDWCDRVYEIDTTGKTAEEVADAIKGILDAIDRGVEIDGYEPGSVDWLESEASCLVKFDYGR</sequence>
<accession>A0A7G9YFW5</accession>
<evidence type="ECO:0000256" key="3">
    <source>
        <dbReference type="ARBA" id="ARBA00022679"/>
    </source>
</evidence>
<dbReference type="SUPFAM" id="SSF52540">
    <property type="entry name" value="P-loop containing nucleoside triphosphate hydrolases"/>
    <property type="match status" value="1"/>
</dbReference>
<comment type="subunit">
    <text evidence="7">Interacts with uS11. Not a structural component of 40S pre-ribosomes, but transiently interacts with them by binding to uS11.</text>
</comment>
<evidence type="ECO:0000256" key="5">
    <source>
        <dbReference type="ARBA" id="ARBA00022777"/>
    </source>
</evidence>
<organism evidence="8">
    <name type="scientific">Candidatus Methanogaster sp. ANME-2c ERB4</name>
    <dbReference type="NCBI Taxonomy" id="2759911"/>
    <lineage>
        <taxon>Archaea</taxon>
        <taxon>Methanobacteriati</taxon>
        <taxon>Methanobacteriota</taxon>
        <taxon>Stenosarchaea group</taxon>
        <taxon>Methanomicrobia</taxon>
        <taxon>Methanosarcinales</taxon>
        <taxon>ANME-2 cluster</taxon>
        <taxon>Candidatus Methanogasteraceae</taxon>
        <taxon>Candidatus Methanogaster</taxon>
    </lineage>
</organism>
<feature type="region of interest" description="LID" evidence="7">
    <location>
        <begin position="102"/>
        <end position="112"/>
    </location>
</feature>
<gene>
    <name evidence="8" type="ORF">POAEIMPP_00004</name>
</gene>
<dbReference type="EC" id="2.7.4.3" evidence="7"/>
<keyword evidence="5 7" id="KW-0418">Kinase</keyword>
<feature type="binding site" evidence="7">
    <location>
        <position position="10"/>
    </location>
    <ligand>
        <name>ATP</name>
        <dbReference type="ChEBI" id="CHEBI:30616"/>
    </ligand>
</feature>
<reference evidence="8" key="1">
    <citation type="submission" date="2020-06" db="EMBL/GenBank/DDBJ databases">
        <title>Unique genomic features of the anaerobic methanotrophic archaea.</title>
        <authorList>
            <person name="Chadwick G.L."/>
            <person name="Skennerton C.T."/>
            <person name="Laso-Perez R."/>
            <person name="Leu A.O."/>
            <person name="Speth D.R."/>
            <person name="Yu H."/>
            <person name="Morgan-Lang C."/>
            <person name="Hatzenpichler R."/>
            <person name="Goudeau D."/>
            <person name="Malmstrom R."/>
            <person name="Brazelton W.J."/>
            <person name="Woyke T."/>
            <person name="Hallam S.J."/>
            <person name="Tyson G.W."/>
            <person name="Wegener G."/>
            <person name="Boetius A."/>
            <person name="Orphan V."/>
        </authorList>
    </citation>
    <scope>NUCLEOTIDE SEQUENCE</scope>
</reference>
<dbReference type="HAMAP" id="MF_00039">
    <property type="entry name" value="Adenylate_kinase_AK6"/>
    <property type="match status" value="1"/>
</dbReference>
<keyword evidence="6 7" id="KW-0067">ATP-binding</keyword>
<dbReference type="PANTHER" id="PTHR12595">
    <property type="entry name" value="POS9-ACTIVATING FACTOR FAP7-RELATED"/>
    <property type="match status" value="1"/>
</dbReference>
<dbReference type="Pfam" id="PF13238">
    <property type="entry name" value="AAA_18"/>
    <property type="match status" value="1"/>
</dbReference>
<feature type="binding site" evidence="7">
    <location>
        <position position="12"/>
    </location>
    <ligand>
        <name>ATP</name>
        <dbReference type="ChEBI" id="CHEBI:30616"/>
    </ligand>
</feature>
<dbReference type="GO" id="GO:0042274">
    <property type="term" value="P:ribosomal small subunit biogenesis"/>
    <property type="evidence" value="ECO:0007669"/>
    <property type="project" value="UniProtKB-UniRule"/>
</dbReference>
<dbReference type="GO" id="GO:0016887">
    <property type="term" value="F:ATP hydrolysis activity"/>
    <property type="evidence" value="ECO:0007669"/>
    <property type="project" value="InterPro"/>
</dbReference>
<evidence type="ECO:0000256" key="4">
    <source>
        <dbReference type="ARBA" id="ARBA00022741"/>
    </source>
</evidence>
<dbReference type="Gene3D" id="3.40.50.300">
    <property type="entry name" value="P-loop containing nucleotide triphosphate hydrolases"/>
    <property type="match status" value="1"/>
</dbReference>